<keyword evidence="2" id="KW-1185">Reference proteome</keyword>
<dbReference type="EMBL" id="JARBJD010000042">
    <property type="protein sequence ID" value="KAK2957946.1"/>
    <property type="molecule type" value="Genomic_DNA"/>
</dbReference>
<accession>A0ABQ9Y2H2</accession>
<name>A0ABQ9Y2H2_9EUKA</name>
<sequence length="330" mass="37293">MDCYPFVNWDEEELRSEQEKAAVFRSLVATLKLQPTLDVSLEAQAAKFLKSVHPASGTSADAFLSNFASPPDLSLTDFVQSIIVLVSSSSQIIITSAMEILTDLLTNCSTLNTLALVKADLIPELISTLNPLSLSFTESVDIHTVLLSIITGTLWISTPIGMEQLEMEVGNEQQTFHETIMRKVLVPSEKYISHLCMNRFSIVDYEISGELMELLARLLVISASNQPAMDFVLNMPVVLMIPSYLTFFEPDNSIWYFLNLMVDMLQEWYITSGEVRLMWTKVYQMLRMEGIEDVVEAKLPNDNNTFFGRWIIINSIDLKNLLGFNVPQRE</sequence>
<protein>
    <submittedName>
        <fullName evidence="1">Uncharacterized protein</fullName>
    </submittedName>
</protein>
<comment type="caution">
    <text evidence="1">The sequence shown here is derived from an EMBL/GenBank/DDBJ whole genome shotgun (WGS) entry which is preliminary data.</text>
</comment>
<proteinExistence type="predicted"/>
<evidence type="ECO:0000313" key="1">
    <source>
        <dbReference type="EMBL" id="KAK2957946.1"/>
    </source>
</evidence>
<evidence type="ECO:0000313" key="2">
    <source>
        <dbReference type="Proteomes" id="UP001281761"/>
    </source>
</evidence>
<dbReference type="Proteomes" id="UP001281761">
    <property type="component" value="Unassembled WGS sequence"/>
</dbReference>
<reference evidence="1 2" key="1">
    <citation type="journal article" date="2022" name="bioRxiv">
        <title>Genomics of Preaxostyla Flagellates Illuminates Evolutionary Transitions and the Path Towards Mitochondrial Loss.</title>
        <authorList>
            <person name="Novak L.V.F."/>
            <person name="Treitli S.C."/>
            <person name="Pyrih J."/>
            <person name="Halakuc P."/>
            <person name="Pipaliya S.V."/>
            <person name="Vacek V."/>
            <person name="Brzon O."/>
            <person name="Soukal P."/>
            <person name="Eme L."/>
            <person name="Dacks J.B."/>
            <person name="Karnkowska A."/>
            <person name="Elias M."/>
            <person name="Hampl V."/>
        </authorList>
    </citation>
    <scope>NUCLEOTIDE SEQUENCE [LARGE SCALE GENOMIC DNA]</scope>
    <source>
        <strain evidence="1">NAU3</strain>
        <tissue evidence="1">Gut</tissue>
    </source>
</reference>
<organism evidence="1 2">
    <name type="scientific">Blattamonas nauphoetae</name>
    <dbReference type="NCBI Taxonomy" id="2049346"/>
    <lineage>
        <taxon>Eukaryota</taxon>
        <taxon>Metamonada</taxon>
        <taxon>Preaxostyla</taxon>
        <taxon>Oxymonadida</taxon>
        <taxon>Blattamonas</taxon>
    </lineage>
</organism>
<gene>
    <name evidence="1" type="ORF">BLNAU_7122</name>
</gene>